<dbReference type="GO" id="GO:0003824">
    <property type="term" value="F:catalytic activity"/>
    <property type="evidence" value="ECO:0007669"/>
    <property type="project" value="InterPro"/>
</dbReference>
<dbReference type="InterPro" id="IPR050509">
    <property type="entry name" value="CoA-transferase_III"/>
</dbReference>
<dbReference type="InterPro" id="IPR003673">
    <property type="entry name" value="CoA-Trfase_fam_III"/>
</dbReference>
<dbReference type="Gene3D" id="3.40.50.10540">
    <property type="entry name" value="Crotonobetainyl-coa:carnitine coa-transferase, domain 1"/>
    <property type="match status" value="1"/>
</dbReference>
<dbReference type="AlphaFoldDB" id="A0A8H9IIZ2"/>
<comment type="caution">
    <text evidence="1">The sequence shown here is derived from an EMBL/GenBank/DDBJ whole genome shotgun (WGS) entry which is preliminary data.</text>
</comment>
<gene>
    <name evidence="1" type="ORF">GCM10011274_40910</name>
</gene>
<evidence type="ECO:0000313" key="1">
    <source>
        <dbReference type="EMBL" id="GGZ78738.1"/>
    </source>
</evidence>
<dbReference type="RefSeq" id="WP_013754827.1">
    <property type="nucleotide sequence ID" value="NZ_BMZC01000015.1"/>
</dbReference>
<organism evidence="1 2">
    <name type="scientific">Paraglaciecola chathamensis</name>
    <dbReference type="NCBI Taxonomy" id="368405"/>
    <lineage>
        <taxon>Bacteria</taxon>
        <taxon>Pseudomonadati</taxon>
        <taxon>Pseudomonadota</taxon>
        <taxon>Gammaproteobacteria</taxon>
        <taxon>Alteromonadales</taxon>
        <taxon>Alteromonadaceae</taxon>
        <taxon>Paraglaciecola</taxon>
    </lineage>
</organism>
<dbReference type="Proteomes" id="UP000622604">
    <property type="component" value="Unassembled WGS sequence"/>
</dbReference>
<sequence length="396" mass="43167">MSNNLQPQPLSGVKVVELGLWIAGPAAAAVMADWGADVIKVEPKSGDPARNALASILGIENLRSPAFEADNRGKRSVVLDLAEQEGLTALNSLLSDADVFITNMRPNALTRLGLSPEVLRDKFPQLVIAQVTGYGSSGPEIDRPGYDSGAFWAYSGLASQFSGETGYPPILPAAFGDHITAISLVSGITSALFDRTRTGQGTIVETSLLKLGIYAATSDYSLQMTFNRHRPPQRRVDSESPLVNSYKTSDNKYIWLLCVEASRHWPQLAAAIGHPDLCNDERFNGTRKRHKNRAELIATLDGIFATKTRDEWAEILDSNDIWWSPVNSLEEVLASEQAEIINAFVDIPDAGNEDKPRKTVASPIDFNRVPTQPKSACPELGADTIEILKELQQKSK</sequence>
<evidence type="ECO:0000313" key="2">
    <source>
        <dbReference type="Proteomes" id="UP000622604"/>
    </source>
</evidence>
<dbReference type="Pfam" id="PF02515">
    <property type="entry name" value="CoA_transf_3"/>
    <property type="match status" value="1"/>
</dbReference>
<reference evidence="1" key="2">
    <citation type="submission" date="2020-09" db="EMBL/GenBank/DDBJ databases">
        <authorList>
            <person name="Sun Q."/>
            <person name="Kim S."/>
        </authorList>
    </citation>
    <scope>NUCLEOTIDE SEQUENCE</scope>
    <source>
        <strain evidence="1">KCTC 32337</strain>
    </source>
</reference>
<name>A0A8H9IIZ2_9ALTE</name>
<dbReference type="EMBL" id="BMZC01000015">
    <property type="protein sequence ID" value="GGZ78738.1"/>
    <property type="molecule type" value="Genomic_DNA"/>
</dbReference>
<dbReference type="Gene3D" id="3.30.1540.10">
    <property type="entry name" value="formyl-coa transferase, domain 3"/>
    <property type="match status" value="1"/>
</dbReference>
<dbReference type="InterPro" id="IPR023606">
    <property type="entry name" value="CoA-Trfase_III_dom_1_sf"/>
</dbReference>
<accession>A0A8H9IIZ2</accession>
<protein>
    <submittedName>
        <fullName evidence="1">Alpha-methylacyl-CoA racemase</fullName>
    </submittedName>
</protein>
<proteinExistence type="predicted"/>
<dbReference type="PANTHER" id="PTHR48228:SF2">
    <property type="entry name" value="E-CINNAMOYL-COA:R-PHENYLLACTATE COA TRANSFERASE LARGE SUBUNIT"/>
    <property type="match status" value="1"/>
</dbReference>
<dbReference type="InterPro" id="IPR044855">
    <property type="entry name" value="CoA-Trfase_III_dom3_sf"/>
</dbReference>
<dbReference type="PANTHER" id="PTHR48228">
    <property type="entry name" value="SUCCINYL-COA--D-CITRAMALATE COA-TRANSFERASE"/>
    <property type="match status" value="1"/>
</dbReference>
<reference evidence="1" key="1">
    <citation type="journal article" date="2014" name="Int. J. Syst. Evol. Microbiol.">
        <title>Complete genome sequence of Corynebacterium casei LMG S-19264T (=DSM 44701T), isolated from a smear-ripened cheese.</title>
        <authorList>
            <consortium name="US DOE Joint Genome Institute (JGI-PGF)"/>
            <person name="Walter F."/>
            <person name="Albersmeier A."/>
            <person name="Kalinowski J."/>
            <person name="Ruckert C."/>
        </authorList>
    </citation>
    <scope>NUCLEOTIDE SEQUENCE</scope>
    <source>
        <strain evidence="1">KCTC 32337</strain>
    </source>
</reference>
<dbReference type="SUPFAM" id="SSF89796">
    <property type="entry name" value="CoA-transferase family III (CaiB/BaiF)"/>
    <property type="match status" value="1"/>
</dbReference>